<dbReference type="GO" id="GO:0005886">
    <property type="term" value="C:plasma membrane"/>
    <property type="evidence" value="ECO:0007669"/>
    <property type="project" value="TreeGrafter"/>
</dbReference>
<dbReference type="CDD" id="cd01879">
    <property type="entry name" value="FeoB"/>
    <property type="match status" value="1"/>
</dbReference>
<name>A0A2M8EX60_9BACT</name>
<organism evidence="2 3">
    <name type="scientific">Candidatus Roizmanbacteria bacterium CG_4_9_14_0_2_um_filter_39_13</name>
    <dbReference type="NCBI Taxonomy" id="1974839"/>
    <lineage>
        <taxon>Bacteria</taxon>
        <taxon>Candidatus Roizmaniibacteriota</taxon>
    </lineage>
</organism>
<dbReference type="InterPro" id="IPR005225">
    <property type="entry name" value="Small_GTP-bd"/>
</dbReference>
<dbReference type="PROSITE" id="PS51711">
    <property type="entry name" value="G_FEOB"/>
    <property type="match status" value="1"/>
</dbReference>
<comment type="caution">
    <text evidence="2">The sequence shown here is derived from an EMBL/GenBank/DDBJ whole genome shotgun (WGS) entry which is preliminary data.</text>
</comment>
<dbReference type="InterPro" id="IPR027417">
    <property type="entry name" value="P-loop_NTPase"/>
</dbReference>
<dbReference type="GO" id="GO:0015093">
    <property type="term" value="F:ferrous iron transmembrane transporter activity"/>
    <property type="evidence" value="ECO:0007669"/>
    <property type="project" value="TreeGrafter"/>
</dbReference>
<dbReference type="InterPro" id="IPR050860">
    <property type="entry name" value="FeoB_GTPase"/>
</dbReference>
<dbReference type="EMBL" id="PFSC01000144">
    <property type="protein sequence ID" value="PJC30452.1"/>
    <property type="molecule type" value="Genomic_DNA"/>
</dbReference>
<protein>
    <submittedName>
        <fullName evidence="2">Ferrous iron transporter B</fullName>
    </submittedName>
</protein>
<evidence type="ECO:0000259" key="1">
    <source>
        <dbReference type="PROSITE" id="PS51711"/>
    </source>
</evidence>
<dbReference type="InterPro" id="IPR030389">
    <property type="entry name" value="G_FEOB_dom"/>
</dbReference>
<dbReference type="PANTHER" id="PTHR43185">
    <property type="entry name" value="FERROUS IRON TRANSPORT PROTEIN B"/>
    <property type="match status" value="1"/>
</dbReference>
<dbReference type="Pfam" id="PF02421">
    <property type="entry name" value="FeoB_N"/>
    <property type="match status" value="1"/>
</dbReference>
<dbReference type="AlphaFoldDB" id="A0A2M8EX60"/>
<evidence type="ECO:0000313" key="2">
    <source>
        <dbReference type="EMBL" id="PJC30452.1"/>
    </source>
</evidence>
<reference evidence="3" key="1">
    <citation type="submission" date="2017-09" db="EMBL/GenBank/DDBJ databases">
        <title>Depth-based differentiation of microbial function through sediment-hosted aquifers and enrichment of novel symbionts in the deep terrestrial subsurface.</title>
        <authorList>
            <person name="Probst A.J."/>
            <person name="Ladd B."/>
            <person name="Jarett J.K."/>
            <person name="Geller-Mcgrath D.E."/>
            <person name="Sieber C.M.K."/>
            <person name="Emerson J.B."/>
            <person name="Anantharaman K."/>
            <person name="Thomas B.C."/>
            <person name="Malmstrom R."/>
            <person name="Stieglmeier M."/>
            <person name="Klingl A."/>
            <person name="Woyke T."/>
            <person name="Ryan C.M."/>
            <person name="Banfield J.F."/>
        </authorList>
    </citation>
    <scope>NUCLEOTIDE SEQUENCE [LARGE SCALE GENOMIC DNA]</scope>
</reference>
<dbReference type="Proteomes" id="UP000231383">
    <property type="component" value="Unassembled WGS sequence"/>
</dbReference>
<sequence>MSAPMKIIERMKNINSTKDCCHDENVCLSKEYNKIILVGSPNVGKSALFNALTDSYVTVSNYPGTTVGIAKTTTSIEGKNYEVIDTPGMYSLLSITEEEKISRKIVFSYAKDIIIHVVDAKNIERMLPLTLQLIEANFSVILVLNLMDELDKYKIKINIEKLGKKLKIPVIPTIATKEVGVNELKTAINTYRKLPQKQILLTYSARIEKKIEEVIKLPLKYHQQSLRSIALLLLQDETTEIEFIPVTKTFTSKINIIKTDVENGKSYPFLYEIALARQQRATEITSHTLSQQNSKKTSIVDELNELMINPWTGIPILIVVIYIGLYQIVGKFGAGYAVDFIENIIYETTHELTLGVSYQSNSVAVCPATIEAGSASIPRAYASGI</sequence>
<dbReference type="PANTHER" id="PTHR43185:SF1">
    <property type="entry name" value="FE(2+) TRANSPORTER FEOB"/>
    <property type="match status" value="1"/>
</dbReference>
<evidence type="ECO:0000313" key="3">
    <source>
        <dbReference type="Proteomes" id="UP000231383"/>
    </source>
</evidence>
<dbReference type="Gene3D" id="3.40.50.300">
    <property type="entry name" value="P-loop containing nucleotide triphosphate hydrolases"/>
    <property type="match status" value="1"/>
</dbReference>
<proteinExistence type="predicted"/>
<dbReference type="GO" id="GO:0005525">
    <property type="term" value="F:GTP binding"/>
    <property type="evidence" value="ECO:0007669"/>
    <property type="project" value="InterPro"/>
</dbReference>
<dbReference type="SUPFAM" id="SSF52540">
    <property type="entry name" value="P-loop containing nucleoside triphosphate hydrolases"/>
    <property type="match status" value="1"/>
</dbReference>
<accession>A0A2M8EX60</accession>
<gene>
    <name evidence="2" type="ORF">CO051_05630</name>
</gene>
<feature type="domain" description="FeoB-type G" evidence="1">
    <location>
        <begin position="32"/>
        <end position="194"/>
    </location>
</feature>
<dbReference type="NCBIfam" id="TIGR00231">
    <property type="entry name" value="small_GTP"/>
    <property type="match status" value="1"/>
</dbReference>